<feature type="domain" description="ChsH2 C-terminal OB-fold" evidence="1">
    <location>
        <begin position="4"/>
        <end position="54"/>
    </location>
</feature>
<accession>A0A6B8VY19</accession>
<dbReference type="EMBL" id="CP046453">
    <property type="protein sequence ID" value="QGU03606.1"/>
    <property type="molecule type" value="Genomic_DNA"/>
</dbReference>
<protein>
    <recommendedName>
        <fullName evidence="1">ChsH2 C-terminal OB-fold domain-containing protein</fullName>
    </recommendedName>
</protein>
<organism evidence="2 3">
    <name type="scientific">Corynebacterium comes</name>
    <dbReference type="NCBI Taxonomy" id="2675218"/>
    <lineage>
        <taxon>Bacteria</taxon>
        <taxon>Bacillati</taxon>
        <taxon>Actinomycetota</taxon>
        <taxon>Actinomycetes</taxon>
        <taxon>Mycobacteriales</taxon>
        <taxon>Corynebacteriaceae</taxon>
        <taxon>Corynebacterium</taxon>
    </lineage>
</organism>
<dbReference type="Pfam" id="PF01796">
    <property type="entry name" value="OB_ChsH2_C"/>
    <property type="match status" value="1"/>
</dbReference>
<dbReference type="RefSeq" id="WP_156226764.1">
    <property type="nucleotide sequence ID" value="NZ_CP046453.1"/>
</dbReference>
<dbReference type="KEGG" id="ccoe:CETAM_01605"/>
<dbReference type="Proteomes" id="UP000425178">
    <property type="component" value="Chromosome"/>
</dbReference>
<dbReference type="InterPro" id="IPR012340">
    <property type="entry name" value="NA-bd_OB-fold"/>
</dbReference>
<reference evidence="2 3" key="1">
    <citation type="journal article" date="2021" name="Int. J. Syst. Evol. Microbiol.">
        <title>Classification of three corynebacterial strains isolated from a small paddock in North Rhine-Westphalia: proposal of &lt;i&gt;Corynebacterium kalinowskii&lt;/i&gt; sp. nov., &lt;i&gt;Corynebacterium comes&lt;/i&gt; sp. nov. and &lt;i&gt;Corynebacterium occultum&lt;/i&gt; sp. nov.</title>
        <authorList>
            <person name="Schaffert L."/>
            <person name="Ruwe M."/>
            <person name="Milse J."/>
            <person name="Hanuschka K."/>
            <person name="Ortseifen V."/>
            <person name="Droste J."/>
            <person name="Brandt D."/>
            <person name="Schl L."/>
            <person name="Kutter Y."/>
            <person name="Vinke S."/>
            <person name="Vieh P."/>
            <person name="Jacob L."/>
            <person name="L N.C."/>
            <person name="Schulte-Berndt E."/>
            <person name="Hain C."/>
            <person name="Linder M."/>
            <person name="Schmidt P."/>
            <person name="Wollenschl L."/>
            <person name="Luttermann T."/>
            <person name="Thieme E."/>
            <person name="Hassa J."/>
            <person name="Haak M."/>
            <person name="Wittchen M."/>
            <person name="Mentz A."/>
            <person name="Persicke M."/>
            <person name="Busche T."/>
            <person name="R C."/>
        </authorList>
    </citation>
    <scope>NUCLEOTIDE SEQUENCE [LARGE SCALE GENOMIC DNA]</scope>
    <source>
        <strain evidence="2 3">2019</strain>
    </source>
</reference>
<evidence type="ECO:0000313" key="3">
    <source>
        <dbReference type="Proteomes" id="UP000425178"/>
    </source>
</evidence>
<evidence type="ECO:0000259" key="1">
    <source>
        <dbReference type="Pfam" id="PF01796"/>
    </source>
</evidence>
<dbReference type="SUPFAM" id="SSF50249">
    <property type="entry name" value="Nucleic acid-binding proteins"/>
    <property type="match status" value="1"/>
</dbReference>
<keyword evidence="3" id="KW-1185">Reference proteome</keyword>
<name>A0A6B8VY19_9CORY</name>
<dbReference type="AlphaFoldDB" id="A0A6B8VY19"/>
<sequence>MASTIYTYTIVRIPPRGFEGAPYCVAVVDTDGQLETARVSGYVDGLAVNVGDPLDRLEQPDEFGALYAFQPE</sequence>
<evidence type="ECO:0000313" key="2">
    <source>
        <dbReference type="EMBL" id="QGU03606.1"/>
    </source>
</evidence>
<dbReference type="InterPro" id="IPR002878">
    <property type="entry name" value="ChsH2_C"/>
</dbReference>
<proteinExistence type="predicted"/>
<gene>
    <name evidence="2" type="ORF">CETAM_01605</name>
</gene>